<feature type="transmembrane region" description="Helical" evidence="2">
    <location>
        <begin position="143"/>
        <end position="160"/>
    </location>
</feature>
<protein>
    <recommendedName>
        <fullName evidence="7">Bacterial sugar transferase domain-containing protein</fullName>
    </recommendedName>
</protein>
<dbReference type="InterPro" id="IPR003362">
    <property type="entry name" value="Bact_transf"/>
</dbReference>
<feature type="transmembrane region" description="Helical" evidence="2">
    <location>
        <begin position="10"/>
        <end position="29"/>
    </location>
</feature>
<proteinExistence type="inferred from homology"/>
<dbReference type="Proteomes" id="UP000228777">
    <property type="component" value="Unassembled WGS sequence"/>
</dbReference>
<keyword evidence="2" id="KW-0472">Membrane</keyword>
<feature type="transmembrane region" description="Helical" evidence="2">
    <location>
        <begin position="364"/>
        <end position="383"/>
    </location>
</feature>
<dbReference type="Pfam" id="PF02397">
    <property type="entry name" value="Bac_transf"/>
    <property type="match status" value="1"/>
</dbReference>
<feature type="transmembrane region" description="Helical" evidence="2">
    <location>
        <begin position="214"/>
        <end position="235"/>
    </location>
</feature>
<dbReference type="AlphaFoldDB" id="A0A2M6Z3U9"/>
<keyword evidence="2" id="KW-0812">Transmembrane</keyword>
<gene>
    <name evidence="5" type="ORF">COS93_00850</name>
</gene>
<accession>A0A2M6Z3U9</accession>
<dbReference type="Pfam" id="PF13231">
    <property type="entry name" value="PMT_2"/>
    <property type="match status" value="1"/>
</dbReference>
<keyword evidence="2" id="KW-1133">Transmembrane helix</keyword>
<feature type="transmembrane region" description="Helical" evidence="2">
    <location>
        <begin position="167"/>
        <end position="184"/>
    </location>
</feature>
<feature type="transmembrane region" description="Helical" evidence="2">
    <location>
        <begin position="121"/>
        <end position="137"/>
    </location>
</feature>
<organism evidence="5 6">
    <name type="scientific">bacterium (Candidatus Gribaldobacteria) CG07_land_8_20_14_0_80_33_18</name>
    <dbReference type="NCBI Taxonomy" id="2014272"/>
    <lineage>
        <taxon>Bacteria</taxon>
        <taxon>Candidatus Gribaldobacteria</taxon>
    </lineage>
</organism>
<name>A0A2M6Z3U9_9BACT</name>
<feature type="transmembrane region" description="Helical" evidence="2">
    <location>
        <begin position="395"/>
        <end position="418"/>
    </location>
</feature>
<evidence type="ECO:0000256" key="2">
    <source>
        <dbReference type="SAM" id="Phobius"/>
    </source>
</evidence>
<reference evidence="6" key="1">
    <citation type="submission" date="2017-09" db="EMBL/GenBank/DDBJ databases">
        <title>Depth-based differentiation of microbial function through sediment-hosted aquifers and enrichment of novel symbionts in the deep terrestrial subsurface.</title>
        <authorList>
            <person name="Probst A.J."/>
            <person name="Ladd B."/>
            <person name="Jarett J.K."/>
            <person name="Geller-Mcgrath D.E."/>
            <person name="Sieber C.M.K."/>
            <person name="Emerson J.B."/>
            <person name="Anantharaman K."/>
            <person name="Thomas B.C."/>
            <person name="Malmstrom R."/>
            <person name="Stieglmeier M."/>
            <person name="Klingl A."/>
            <person name="Woyke T."/>
            <person name="Ryan C.M."/>
            <person name="Banfield J.F."/>
        </authorList>
    </citation>
    <scope>NUCLEOTIDE SEQUENCE [LARGE SCALE GENOMIC DNA]</scope>
</reference>
<evidence type="ECO:0000259" key="4">
    <source>
        <dbReference type="Pfam" id="PF13231"/>
    </source>
</evidence>
<feature type="domain" description="Bacterial sugar transferase" evidence="3">
    <location>
        <begin position="390"/>
        <end position="567"/>
    </location>
</feature>
<feature type="transmembrane region" description="Helical" evidence="2">
    <location>
        <begin position="311"/>
        <end position="328"/>
    </location>
</feature>
<feature type="transmembrane region" description="Helical" evidence="2">
    <location>
        <begin position="334"/>
        <end position="352"/>
    </location>
</feature>
<dbReference type="EMBL" id="PEWP01000016">
    <property type="protein sequence ID" value="PIU47078.1"/>
    <property type="molecule type" value="Genomic_DNA"/>
</dbReference>
<evidence type="ECO:0000313" key="5">
    <source>
        <dbReference type="EMBL" id="PIU47078.1"/>
    </source>
</evidence>
<comment type="caution">
    <text evidence="5">The sequence shown here is derived from an EMBL/GenBank/DDBJ whole genome shotgun (WGS) entry which is preliminary data.</text>
</comment>
<sequence>MREFYQKNKFLILVIFFALVFRMGILFFTSDFSVFNFPDEATYDNFGWLLAQKWQGGGDFNIIKETSHIQIGYYYFVAAIYFIFGHEPIMVSLVNIILGILAGLLLYFLSREIFSEKTAKIVLILSLFWPSIAFWSTQNLKDTLLLFLMAALALLFLKILNRAHNSLCATVYLLGFLICSVALLSMRAYTFLLFAGSLALGYLIIGFRKFNKRAIFAGILLIVLLSSVVLFLSQFKNLQWNYLTKINLNTLDFIRKSTVLGGSSFGQNIEYRSWGDVLAFLPMGLAYAIFSPFPWQFKEGGLFKLAVPETILWYLVLFFLIYGIYLAIRSKKLEGWSFIIFIVIAFLTFALFQGNIGSLFRQRAQVWFFGFIFAGYGFSAFLDSKNYCFKRGLDIFLSIIGLILTSPIFLIVSLFILLDDGRPIFYRSERVGLNNKKFKMYKFRTMKINRDDIPDFEYTPENDPRVTKIGKFLRRFTLDEVPQFINVLKGEMSMVGPRPSFPFRFLDNPVKYKKRHSMKPGLTGWQQVNGRNTLEWGKIIELDNFYVAHWSIGLDFKIILKTISVVLSGKGQYASENLYKDAAKSFKEYVDKSEAN</sequence>
<evidence type="ECO:0000313" key="6">
    <source>
        <dbReference type="Proteomes" id="UP000228777"/>
    </source>
</evidence>
<comment type="similarity">
    <text evidence="1">Belongs to the bacterial sugar transferase family.</text>
</comment>
<evidence type="ECO:0000259" key="3">
    <source>
        <dbReference type="Pfam" id="PF02397"/>
    </source>
</evidence>
<feature type="domain" description="Glycosyltransferase RgtA/B/C/D-like" evidence="4">
    <location>
        <begin position="73"/>
        <end position="230"/>
    </location>
</feature>
<dbReference type="PANTHER" id="PTHR30576">
    <property type="entry name" value="COLANIC BIOSYNTHESIS UDP-GLUCOSE LIPID CARRIER TRANSFERASE"/>
    <property type="match status" value="1"/>
</dbReference>
<feature type="transmembrane region" description="Helical" evidence="2">
    <location>
        <begin position="89"/>
        <end position="109"/>
    </location>
</feature>
<dbReference type="InterPro" id="IPR038731">
    <property type="entry name" value="RgtA/B/C-like"/>
</dbReference>
<evidence type="ECO:0000256" key="1">
    <source>
        <dbReference type="ARBA" id="ARBA00006464"/>
    </source>
</evidence>
<evidence type="ECO:0008006" key="7">
    <source>
        <dbReference type="Google" id="ProtNLM"/>
    </source>
</evidence>
<feature type="transmembrane region" description="Helical" evidence="2">
    <location>
        <begin position="190"/>
        <end position="207"/>
    </location>
</feature>
<dbReference type="GO" id="GO:0016780">
    <property type="term" value="F:phosphotransferase activity, for other substituted phosphate groups"/>
    <property type="evidence" value="ECO:0007669"/>
    <property type="project" value="TreeGrafter"/>
</dbReference>
<dbReference type="PANTHER" id="PTHR30576:SF0">
    <property type="entry name" value="UNDECAPRENYL-PHOSPHATE N-ACETYLGALACTOSAMINYL 1-PHOSPHATE TRANSFERASE-RELATED"/>
    <property type="match status" value="1"/>
</dbReference>